<gene>
    <name evidence="1" type="ORF">KVG96_24140</name>
</gene>
<accession>A0ABS6PLZ0</accession>
<reference evidence="1 2" key="1">
    <citation type="submission" date="2021-06" db="EMBL/GenBank/DDBJ databases">
        <title>Updating the genus Pseudomonas: Description of 43 new species and partition of the Pseudomonas putida group.</title>
        <authorList>
            <person name="Girard L."/>
            <person name="Lood C."/>
            <person name="Vandamme P."/>
            <person name="Rokni-Zadeh H."/>
            <person name="Van Noort V."/>
            <person name="Hofte M."/>
            <person name="Lavigne R."/>
            <person name="De Mot R."/>
        </authorList>
    </citation>
    <scope>NUCLEOTIDE SEQUENCE [LARGE SCALE GENOMIC DNA]</scope>
    <source>
        <strain evidence="1 2">COR58</strain>
    </source>
</reference>
<protein>
    <submittedName>
        <fullName evidence="1">Uncharacterized protein</fullName>
    </submittedName>
</protein>
<dbReference type="RefSeq" id="WP_217894309.1">
    <property type="nucleotide sequence ID" value="NZ_JAHSTS010000003.1"/>
</dbReference>
<sequence>MNIFCLVETPEGAGSPAMAACLKHGGGCIAGKPAPTQFSAEGKDHG</sequence>
<name>A0ABS6PLZ0_9PSED</name>
<proteinExistence type="predicted"/>
<comment type="caution">
    <text evidence="1">The sequence shown here is derived from an EMBL/GenBank/DDBJ whole genome shotgun (WGS) entry which is preliminary data.</text>
</comment>
<keyword evidence="2" id="KW-1185">Reference proteome</keyword>
<dbReference type="Proteomes" id="UP000765224">
    <property type="component" value="Unassembled WGS sequence"/>
</dbReference>
<evidence type="ECO:0000313" key="2">
    <source>
        <dbReference type="Proteomes" id="UP000765224"/>
    </source>
</evidence>
<organism evidence="1 2">
    <name type="scientific">Pseudomonas ekonensis</name>
    <dbReference type="NCBI Taxonomy" id="2842353"/>
    <lineage>
        <taxon>Bacteria</taxon>
        <taxon>Pseudomonadati</taxon>
        <taxon>Pseudomonadota</taxon>
        <taxon>Gammaproteobacteria</taxon>
        <taxon>Pseudomonadales</taxon>
        <taxon>Pseudomonadaceae</taxon>
        <taxon>Pseudomonas</taxon>
    </lineage>
</organism>
<dbReference type="EMBL" id="JAHSTS010000003">
    <property type="protein sequence ID" value="MBV4461057.1"/>
    <property type="molecule type" value="Genomic_DNA"/>
</dbReference>
<evidence type="ECO:0000313" key="1">
    <source>
        <dbReference type="EMBL" id="MBV4461057.1"/>
    </source>
</evidence>